<dbReference type="EMBL" id="QEAN01000204">
    <property type="protein sequence ID" value="TPX43281.1"/>
    <property type="molecule type" value="Genomic_DNA"/>
</dbReference>
<evidence type="ECO:0000256" key="1">
    <source>
        <dbReference type="SAM" id="MobiDB-lite"/>
    </source>
</evidence>
<name>A0A507CW61_9FUNG</name>
<gene>
    <name evidence="2" type="ORF">SeMB42_g04783</name>
</gene>
<dbReference type="VEuPathDB" id="FungiDB:SeMB42_g04783"/>
<organism evidence="2 3">
    <name type="scientific">Synchytrium endobioticum</name>
    <dbReference type="NCBI Taxonomy" id="286115"/>
    <lineage>
        <taxon>Eukaryota</taxon>
        <taxon>Fungi</taxon>
        <taxon>Fungi incertae sedis</taxon>
        <taxon>Chytridiomycota</taxon>
        <taxon>Chytridiomycota incertae sedis</taxon>
        <taxon>Chytridiomycetes</taxon>
        <taxon>Synchytriales</taxon>
        <taxon>Synchytriaceae</taxon>
        <taxon>Synchytrium</taxon>
    </lineage>
</organism>
<protein>
    <submittedName>
        <fullName evidence="2">Uncharacterized protein</fullName>
    </submittedName>
</protein>
<evidence type="ECO:0000313" key="2">
    <source>
        <dbReference type="EMBL" id="TPX43281.1"/>
    </source>
</evidence>
<feature type="region of interest" description="Disordered" evidence="1">
    <location>
        <begin position="93"/>
        <end position="112"/>
    </location>
</feature>
<proteinExistence type="predicted"/>
<dbReference type="AlphaFoldDB" id="A0A507CW61"/>
<evidence type="ECO:0000313" key="3">
    <source>
        <dbReference type="Proteomes" id="UP000317494"/>
    </source>
</evidence>
<keyword evidence="3" id="KW-1185">Reference proteome</keyword>
<comment type="caution">
    <text evidence="2">The sequence shown here is derived from an EMBL/GenBank/DDBJ whole genome shotgun (WGS) entry which is preliminary data.</text>
</comment>
<accession>A0A507CW61</accession>
<sequence>MNLNLVKNTNCRNTRSEARKSRQTGLSSWKRFGEGRMISLQGAPRRSDFRNEVKPSYASQAKEILAFVVFQLMACAFNPALAMDGREIVPSGIAGRHGSRGRHGRMGSSYGGNTRDAIGYGDMMGGSSGISGMNERYDMGTNQQAASLSSSRQDIPSPPPMDLATFTDILVEMRKLCYASLQYAGIAEDVRNHLQHLNTLCEAIIAQTTESGIQQDIAVIFEVLHPVMLRVDASQTIWGVRLKIELKDLMSRLEGRERVLRADLEVARKYSIVVRLINKMFRSIDAEISRMDTDQSHVKGEGILWGTFKWLEQSREGDHPWENPEPGARPQLLKTDPVVAGKYSNVLRRLNRVLRAIDEEISARGTDCGPTADLRSLRDAWEADGDIIEGIETVWAGLDRLINEIRSDGQPRYPFGSYTFGILLRTYRWLEQNSVGENPWQDPIPS</sequence>
<reference evidence="2 3" key="1">
    <citation type="journal article" date="2019" name="Sci. Rep.">
        <title>Comparative genomics of chytrid fungi reveal insights into the obligate biotrophic and pathogenic lifestyle of Synchytrium endobioticum.</title>
        <authorList>
            <person name="van de Vossenberg B.T.L.H."/>
            <person name="Warris S."/>
            <person name="Nguyen H.D.T."/>
            <person name="van Gent-Pelzer M.P.E."/>
            <person name="Joly D.L."/>
            <person name="van de Geest H.C."/>
            <person name="Bonants P.J.M."/>
            <person name="Smith D.S."/>
            <person name="Levesque C.A."/>
            <person name="van der Lee T.A.J."/>
        </authorList>
    </citation>
    <scope>NUCLEOTIDE SEQUENCE [LARGE SCALE GENOMIC DNA]</scope>
    <source>
        <strain evidence="2 3">MB42</strain>
    </source>
</reference>
<dbReference type="Proteomes" id="UP000317494">
    <property type="component" value="Unassembled WGS sequence"/>
</dbReference>